<dbReference type="InParanoid" id="A0A3B1ICZ9"/>
<dbReference type="Pfam" id="PF05049">
    <property type="entry name" value="IIGP"/>
    <property type="match status" value="1"/>
</dbReference>
<feature type="compositionally biased region" description="Basic and acidic residues" evidence="5">
    <location>
        <begin position="1"/>
        <end position="10"/>
    </location>
</feature>
<evidence type="ECO:0000313" key="8">
    <source>
        <dbReference type="Proteomes" id="UP000018467"/>
    </source>
</evidence>
<dbReference type="Ensembl" id="ENSAMXT00000036340.1">
    <property type="protein sequence ID" value="ENSAMXP00000027546.1"/>
    <property type="gene ID" value="ENSAMXG00000043797.1"/>
</dbReference>
<dbReference type="Bgee" id="ENSAMXG00000043797">
    <property type="expression patterns" value="Expressed in pharyngeal gill"/>
</dbReference>
<dbReference type="PANTHER" id="PTHR32341">
    <property type="entry name" value="INTERFERON-INDUCIBLE GTPASE"/>
    <property type="match status" value="1"/>
</dbReference>
<reference evidence="7" key="3">
    <citation type="submission" date="2025-08" db="UniProtKB">
        <authorList>
            <consortium name="Ensembl"/>
        </authorList>
    </citation>
    <scope>IDENTIFICATION</scope>
</reference>
<dbReference type="SUPFAM" id="SSF52540">
    <property type="entry name" value="P-loop containing nucleoside triphosphate hydrolases"/>
    <property type="match status" value="1"/>
</dbReference>
<reference evidence="8" key="2">
    <citation type="journal article" date="2014" name="Nat. Commun.">
        <title>The cavefish genome reveals candidate genes for eye loss.</title>
        <authorList>
            <person name="McGaugh S.E."/>
            <person name="Gross J.B."/>
            <person name="Aken B."/>
            <person name="Blin M."/>
            <person name="Borowsky R."/>
            <person name="Chalopin D."/>
            <person name="Hinaux H."/>
            <person name="Jeffery W.R."/>
            <person name="Keene A."/>
            <person name="Ma L."/>
            <person name="Minx P."/>
            <person name="Murphy D."/>
            <person name="O'Quin K.E."/>
            <person name="Retaux S."/>
            <person name="Rohner N."/>
            <person name="Searle S.M."/>
            <person name="Stahl B.A."/>
            <person name="Tabin C."/>
            <person name="Volff J.N."/>
            <person name="Yoshizawa M."/>
            <person name="Warren W.C."/>
        </authorList>
    </citation>
    <scope>NUCLEOTIDE SEQUENCE [LARGE SCALE GENOMIC DNA]</scope>
    <source>
        <strain evidence="8">female</strain>
    </source>
</reference>
<evidence type="ECO:0000256" key="5">
    <source>
        <dbReference type="SAM" id="MobiDB-lite"/>
    </source>
</evidence>
<dbReference type="PROSITE" id="PS51716">
    <property type="entry name" value="G_IRG"/>
    <property type="match status" value="1"/>
</dbReference>
<dbReference type="Gene3D" id="3.40.50.300">
    <property type="entry name" value="P-loop containing nucleotide triphosphate hydrolases"/>
    <property type="match status" value="1"/>
</dbReference>
<dbReference type="InterPro" id="IPR007743">
    <property type="entry name" value="Immunity-related_GTPase-like"/>
</dbReference>
<dbReference type="GO" id="GO:0016787">
    <property type="term" value="F:hydrolase activity"/>
    <property type="evidence" value="ECO:0007669"/>
    <property type="project" value="UniProtKB-KW"/>
</dbReference>
<keyword evidence="4" id="KW-0342">GTP-binding</keyword>
<comment type="similarity">
    <text evidence="1">Belongs to the TRAFAC class dynamin-like GTPase superfamily. IRG family.</text>
</comment>
<accession>A0A3B1ICZ9</accession>
<keyword evidence="2" id="KW-0547">Nucleotide-binding</keyword>
<dbReference type="Proteomes" id="UP000018467">
    <property type="component" value="Unassembled WGS sequence"/>
</dbReference>
<dbReference type="InterPro" id="IPR051515">
    <property type="entry name" value="IRG"/>
</dbReference>
<evidence type="ECO:0000256" key="4">
    <source>
        <dbReference type="ARBA" id="ARBA00023134"/>
    </source>
</evidence>
<dbReference type="GeneTree" id="ENSGT00950000183007"/>
<dbReference type="GO" id="GO:0016020">
    <property type="term" value="C:membrane"/>
    <property type="evidence" value="ECO:0007669"/>
    <property type="project" value="InterPro"/>
</dbReference>
<reference evidence="8" key="1">
    <citation type="submission" date="2013-03" db="EMBL/GenBank/DDBJ databases">
        <authorList>
            <person name="Jeffery W."/>
            <person name="Warren W."/>
            <person name="Wilson R.K."/>
        </authorList>
    </citation>
    <scope>NUCLEOTIDE SEQUENCE</scope>
    <source>
        <strain evidence="8">female</strain>
    </source>
</reference>
<dbReference type="InterPro" id="IPR030385">
    <property type="entry name" value="G_IRG_dom"/>
</dbReference>
<dbReference type="InterPro" id="IPR027417">
    <property type="entry name" value="P-loop_NTPase"/>
</dbReference>
<name>A0A3B1ICZ9_ASTMX</name>
<dbReference type="GO" id="GO:0005525">
    <property type="term" value="F:GTP binding"/>
    <property type="evidence" value="ECO:0007669"/>
    <property type="project" value="UniProtKB-KW"/>
</dbReference>
<evidence type="ECO:0000313" key="7">
    <source>
        <dbReference type="Ensembl" id="ENSAMXP00000027546.1"/>
    </source>
</evidence>
<keyword evidence="8" id="KW-1185">Reference proteome</keyword>
<protein>
    <recommendedName>
        <fullName evidence="6">IRG-type G domain-containing protein</fullName>
    </recommendedName>
</protein>
<evidence type="ECO:0000259" key="6">
    <source>
        <dbReference type="PROSITE" id="PS51716"/>
    </source>
</evidence>
<proteinExistence type="inferred from homology"/>
<feature type="region of interest" description="Disordered" evidence="5">
    <location>
        <begin position="1"/>
        <end position="23"/>
    </location>
</feature>
<dbReference type="PANTHER" id="PTHR32341:SF10">
    <property type="entry name" value="INTERFERON-INDUCIBLE GTPASE 5"/>
    <property type="match status" value="1"/>
</dbReference>
<evidence type="ECO:0000256" key="2">
    <source>
        <dbReference type="ARBA" id="ARBA00022741"/>
    </source>
</evidence>
<dbReference type="FunFam" id="3.40.50.300:FF:000541">
    <property type="entry name" value="Immunity related GTPase M"/>
    <property type="match status" value="1"/>
</dbReference>
<keyword evidence="3" id="KW-0378">Hydrolase</keyword>
<feature type="domain" description="IRG-type G" evidence="6">
    <location>
        <begin position="35"/>
        <end position="213"/>
    </location>
</feature>
<sequence>MGSRFSYKDEATEESGNLEGAPQEVQETVDHLFNVSLHIAVIGETGAGKSTFINAFRGLEDDDEGAAKTGVNETTAEPTPYNHPTMSNVTLWDLPGVGSLNFTARTYVKEMQFEKYDFFFVVSSERFRENDIMLAKEIQKGNKRFYFIRSKVDNDIRGEERKKTFDREETLSKIRRDCQENLKELGNPPVFLISSCNLSEFDFEKLVSTLNSELPQHKQYALVRCSKCVCYCFKQTKNNIIKK</sequence>
<evidence type="ECO:0000256" key="1">
    <source>
        <dbReference type="ARBA" id="ARBA00005429"/>
    </source>
</evidence>
<organism evidence="7 8">
    <name type="scientific">Astyanax mexicanus</name>
    <name type="common">Blind cave fish</name>
    <name type="synonym">Astyanax fasciatus mexicanus</name>
    <dbReference type="NCBI Taxonomy" id="7994"/>
    <lineage>
        <taxon>Eukaryota</taxon>
        <taxon>Metazoa</taxon>
        <taxon>Chordata</taxon>
        <taxon>Craniata</taxon>
        <taxon>Vertebrata</taxon>
        <taxon>Euteleostomi</taxon>
        <taxon>Actinopterygii</taxon>
        <taxon>Neopterygii</taxon>
        <taxon>Teleostei</taxon>
        <taxon>Ostariophysi</taxon>
        <taxon>Characiformes</taxon>
        <taxon>Characoidei</taxon>
        <taxon>Acestrorhamphidae</taxon>
        <taxon>Acestrorhamphinae</taxon>
        <taxon>Astyanax</taxon>
    </lineage>
</organism>
<dbReference type="AlphaFoldDB" id="A0A3B1ICZ9"/>
<reference evidence="7" key="4">
    <citation type="submission" date="2025-09" db="UniProtKB">
        <authorList>
            <consortium name="Ensembl"/>
        </authorList>
    </citation>
    <scope>IDENTIFICATION</scope>
</reference>
<evidence type="ECO:0000256" key="3">
    <source>
        <dbReference type="ARBA" id="ARBA00022801"/>
    </source>
</evidence>